<dbReference type="EMBL" id="VDLX02000009">
    <property type="protein sequence ID" value="KAB8192553.1"/>
    <property type="molecule type" value="Genomic_DNA"/>
</dbReference>
<protein>
    <submittedName>
        <fullName evidence="1">Uncharacterized protein</fullName>
    </submittedName>
</protein>
<sequence>MGQLETMAETHYTRTSIEAREAIDKLTYAAESGKGLACEDLARLAVTQFACGWWQQVMDLINGEGLDAAEAVMRIRREAEQHLLTGSPIRYGDLFSQAMAQARRQAAQGFLATTRSLADALAGPAAPASHAAK</sequence>
<evidence type="ECO:0000313" key="2">
    <source>
        <dbReference type="Proteomes" id="UP000312512"/>
    </source>
</evidence>
<accession>A0A5C4WB61</accession>
<dbReference type="RefSeq" id="WP_139632823.1">
    <property type="nucleotide sequence ID" value="NZ_CP045572.1"/>
</dbReference>
<dbReference type="Proteomes" id="UP000312512">
    <property type="component" value="Unassembled WGS sequence"/>
</dbReference>
<gene>
    <name evidence="1" type="ORF">FH608_023900</name>
</gene>
<dbReference type="AlphaFoldDB" id="A0A5C4WB61"/>
<evidence type="ECO:0000313" key="1">
    <source>
        <dbReference type="EMBL" id="KAB8192553.1"/>
    </source>
</evidence>
<keyword evidence="2" id="KW-1185">Reference proteome</keyword>
<reference evidence="1 2" key="1">
    <citation type="submission" date="2019-10" db="EMBL/GenBank/DDBJ databases">
        <title>Nonomuraea sp. nov., isolated from Phyllanthus amarus.</title>
        <authorList>
            <person name="Klykleung N."/>
            <person name="Tanasupawat S."/>
        </authorList>
    </citation>
    <scope>NUCLEOTIDE SEQUENCE [LARGE SCALE GENOMIC DNA]</scope>
    <source>
        <strain evidence="1 2">PA1-10</strain>
    </source>
</reference>
<accession>A0A5P9YMX3</accession>
<name>A0A5C4WB61_9ACTN</name>
<dbReference type="OrthoDB" id="3541369at2"/>
<proteinExistence type="predicted"/>
<comment type="caution">
    <text evidence="1">The sequence shown here is derived from an EMBL/GenBank/DDBJ whole genome shotgun (WGS) entry which is preliminary data.</text>
</comment>
<organism evidence="1 2">
    <name type="scientific">Nonomuraea phyllanthi</name>
    <dbReference type="NCBI Taxonomy" id="2219224"/>
    <lineage>
        <taxon>Bacteria</taxon>
        <taxon>Bacillati</taxon>
        <taxon>Actinomycetota</taxon>
        <taxon>Actinomycetes</taxon>
        <taxon>Streptosporangiales</taxon>
        <taxon>Streptosporangiaceae</taxon>
        <taxon>Nonomuraea</taxon>
    </lineage>
</organism>